<gene>
    <name evidence="1" type="ORF">BDN72DRAFT_885100</name>
</gene>
<dbReference type="Proteomes" id="UP000308600">
    <property type="component" value="Unassembled WGS sequence"/>
</dbReference>
<name>A0ACD3BFA0_9AGAR</name>
<protein>
    <submittedName>
        <fullName evidence="1">OTU-domain-containing protein</fullName>
    </submittedName>
</protein>
<evidence type="ECO:0000313" key="2">
    <source>
        <dbReference type="Proteomes" id="UP000308600"/>
    </source>
</evidence>
<keyword evidence="2" id="KW-1185">Reference proteome</keyword>
<reference evidence="1 2" key="1">
    <citation type="journal article" date="2019" name="Nat. Ecol. Evol.">
        <title>Megaphylogeny resolves global patterns of mushroom evolution.</title>
        <authorList>
            <person name="Varga T."/>
            <person name="Krizsan K."/>
            <person name="Foldi C."/>
            <person name="Dima B."/>
            <person name="Sanchez-Garcia M."/>
            <person name="Sanchez-Ramirez S."/>
            <person name="Szollosi G.J."/>
            <person name="Szarkandi J.G."/>
            <person name="Papp V."/>
            <person name="Albert L."/>
            <person name="Andreopoulos W."/>
            <person name="Angelini C."/>
            <person name="Antonin V."/>
            <person name="Barry K.W."/>
            <person name="Bougher N.L."/>
            <person name="Buchanan P."/>
            <person name="Buyck B."/>
            <person name="Bense V."/>
            <person name="Catcheside P."/>
            <person name="Chovatia M."/>
            <person name="Cooper J."/>
            <person name="Damon W."/>
            <person name="Desjardin D."/>
            <person name="Finy P."/>
            <person name="Geml J."/>
            <person name="Haridas S."/>
            <person name="Hughes K."/>
            <person name="Justo A."/>
            <person name="Karasinski D."/>
            <person name="Kautmanova I."/>
            <person name="Kiss B."/>
            <person name="Kocsube S."/>
            <person name="Kotiranta H."/>
            <person name="LaButti K.M."/>
            <person name="Lechner B.E."/>
            <person name="Liimatainen K."/>
            <person name="Lipzen A."/>
            <person name="Lukacs Z."/>
            <person name="Mihaltcheva S."/>
            <person name="Morgado L.N."/>
            <person name="Niskanen T."/>
            <person name="Noordeloos M.E."/>
            <person name="Ohm R.A."/>
            <person name="Ortiz-Santana B."/>
            <person name="Ovrebo C."/>
            <person name="Racz N."/>
            <person name="Riley R."/>
            <person name="Savchenko A."/>
            <person name="Shiryaev A."/>
            <person name="Soop K."/>
            <person name="Spirin V."/>
            <person name="Szebenyi C."/>
            <person name="Tomsovsky M."/>
            <person name="Tulloss R.E."/>
            <person name="Uehling J."/>
            <person name="Grigoriev I.V."/>
            <person name="Vagvolgyi C."/>
            <person name="Papp T."/>
            <person name="Martin F.M."/>
            <person name="Miettinen O."/>
            <person name="Hibbett D.S."/>
            <person name="Nagy L.G."/>
        </authorList>
    </citation>
    <scope>NUCLEOTIDE SEQUENCE [LARGE SCALE GENOMIC DNA]</scope>
    <source>
        <strain evidence="1 2">NL-1719</strain>
    </source>
</reference>
<dbReference type="EMBL" id="ML208260">
    <property type="protein sequence ID" value="TFK76336.1"/>
    <property type="molecule type" value="Genomic_DNA"/>
</dbReference>
<evidence type="ECO:0000313" key="1">
    <source>
        <dbReference type="EMBL" id="TFK76336.1"/>
    </source>
</evidence>
<sequence>MAPLRLRHPNGTSTIQVALDSDDFTVGDLQQEIYGITQILPSQQILKSGYPPQSLTLIPELPISSLGLKNGEQIIVSQDTSAARRAETRASASTRALPATRSELLSLLSGSTGTGAVASTTQSSSTAGVNGPDFVETDTGFLIHRVVPDDNSCLFSAVSLVFEQGIEKAQQMRQIVAEGIKKDPETYNEAILGMTPSKYIETITKPSTWGGAIELQILANHYRTEIASIDVETGRVDHFSPPGDSSTNRCILIYSGIHYDAATLAPTVDAPNDWHESIFTVRGEDKVDPVIKAATKLGGLLRQKKAFTNTSTFDLKCEQCGKGLKGEKEARAHAAATGHVKFGEY</sequence>
<accession>A0ACD3BFA0</accession>
<proteinExistence type="predicted"/>
<organism evidence="1 2">
    <name type="scientific">Pluteus cervinus</name>
    <dbReference type="NCBI Taxonomy" id="181527"/>
    <lineage>
        <taxon>Eukaryota</taxon>
        <taxon>Fungi</taxon>
        <taxon>Dikarya</taxon>
        <taxon>Basidiomycota</taxon>
        <taxon>Agaricomycotina</taxon>
        <taxon>Agaricomycetes</taxon>
        <taxon>Agaricomycetidae</taxon>
        <taxon>Agaricales</taxon>
        <taxon>Pluteineae</taxon>
        <taxon>Pluteaceae</taxon>
        <taxon>Pluteus</taxon>
    </lineage>
</organism>